<accession>R7USQ7</accession>
<sequence>MDVEARLFCGCCAAFVTFFFLAFLSSELKGDGSLAQFIEDRRQRYAVARERRKEQMLSLVDDKTRAAFFNLEQTWEGVYSSVFTKLSDERPAFWNASQAKTLTPWPRDHPRRPHCGGLGTVIPRLVTLAAHEGRCPPWKWVWALRFEQEKIPQHIKTFV</sequence>
<evidence type="ECO:0000313" key="1">
    <source>
        <dbReference type="EMBL" id="ELU06441.1"/>
    </source>
</evidence>
<dbReference type="AlphaFoldDB" id="R7USQ7"/>
<evidence type="ECO:0000313" key="3">
    <source>
        <dbReference type="Proteomes" id="UP000014760"/>
    </source>
</evidence>
<keyword evidence="3" id="KW-1185">Reference proteome</keyword>
<organism evidence="1">
    <name type="scientific">Capitella teleta</name>
    <name type="common">Polychaete worm</name>
    <dbReference type="NCBI Taxonomy" id="283909"/>
    <lineage>
        <taxon>Eukaryota</taxon>
        <taxon>Metazoa</taxon>
        <taxon>Spiralia</taxon>
        <taxon>Lophotrochozoa</taxon>
        <taxon>Annelida</taxon>
        <taxon>Polychaeta</taxon>
        <taxon>Sedentaria</taxon>
        <taxon>Scolecida</taxon>
        <taxon>Capitellidae</taxon>
        <taxon>Capitella</taxon>
    </lineage>
</organism>
<dbReference type="EMBL" id="KB300643">
    <property type="protein sequence ID" value="ELU06441.1"/>
    <property type="molecule type" value="Genomic_DNA"/>
</dbReference>
<gene>
    <name evidence="1" type="ORF">CAPTEDRAFT_228292</name>
</gene>
<evidence type="ECO:0000313" key="2">
    <source>
        <dbReference type="EnsemblMetazoa" id="CapteP228292"/>
    </source>
</evidence>
<dbReference type="HOGENOM" id="CLU_1662465_0_0_1"/>
<name>R7USQ7_CAPTE</name>
<reference evidence="1 3" key="2">
    <citation type="journal article" date="2013" name="Nature">
        <title>Insights into bilaterian evolution from three spiralian genomes.</title>
        <authorList>
            <person name="Simakov O."/>
            <person name="Marletaz F."/>
            <person name="Cho S.J."/>
            <person name="Edsinger-Gonzales E."/>
            <person name="Havlak P."/>
            <person name="Hellsten U."/>
            <person name="Kuo D.H."/>
            <person name="Larsson T."/>
            <person name="Lv J."/>
            <person name="Arendt D."/>
            <person name="Savage R."/>
            <person name="Osoegawa K."/>
            <person name="de Jong P."/>
            <person name="Grimwood J."/>
            <person name="Chapman J.A."/>
            <person name="Shapiro H."/>
            <person name="Aerts A."/>
            <person name="Otillar R.P."/>
            <person name="Terry A.Y."/>
            <person name="Boore J.L."/>
            <person name="Grigoriev I.V."/>
            <person name="Lindberg D.R."/>
            <person name="Seaver E.C."/>
            <person name="Weisblat D.A."/>
            <person name="Putnam N.H."/>
            <person name="Rokhsar D.S."/>
        </authorList>
    </citation>
    <scope>NUCLEOTIDE SEQUENCE</scope>
    <source>
        <strain evidence="1 3">I ESC-2004</strain>
    </source>
</reference>
<proteinExistence type="predicted"/>
<dbReference type="Proteomes" id="UP000014760">
    <property type="component" value="Unassembled WGS sequence"/>
</dbReference>
<dbReference type="EMBL" id="AMQN01007411">
    <property type="status" value="NOT_ANNOTATED_CDS"/>
    <property type="molecule type" value="Genomic_DNA"/>
</dbReference>
<protein>
    <submittedName>
        <fullName evidence="1 2">Uncharacterized protein</fullName>
    </submittedName>
</protein>
<reference evidence="3" key="1">
    <citation type="submission" date="2012-12" db="EMBL/GenBank/DDBJ databases">
        <authorList>
            <person name="Hellsten U."/>
            <person name="Grimwood J."/>
            <person name="Chapman J.A."/>
            <person name="Shapiro H."/>
            <person name="Aerts A."/>
            <person name="Otillar R.P."/>
            <person name="Terry A.Y."/>
            <person name="Boore J.L."/>
            <person name="Simakov O."/>
            <person name="Marletaz F."/>
            <person name="Cho S.-J."/>
            <person name="Edsinger-Gonzales E."/>
            <person name="Havlak P."/>
            <person name="Kuo D.-H."/>
            <person name="Larsson T."/>
            <person name="Lv J."/>
            <person name="Arendt D."/>
            <person name="Savage R."/>
            <person name="Osoegawa K."/>
            <person name="de Jong P."/>
            <person name="Lindberg D.R."/>
            <person name="Seaver E.C."/>
            <person name="Weisblat D.A."/>
            <person name="Putnam N.H."/>
            <person name="Grigoriev I.V."/>
            <person name="Rokhsar D.S."/>
        </authorList>
    </citation>
    <scope>NUCLEOTIDE SEQUENCE</scope>
    <source>
        <strain evidence="3">I ESC-2004</strain>
    </source>
</reference>
<reference evidence="2" key="3">
    <citation type="submission" date="2015-06" db="UniProtKB">
        <authorList>
            <consortium name="EnsemblMetazoa"/>
        </authorList>
    </citation>
    <scope>IDENTIFICATION</scope>
</reference>
<dbReference type="EnsemblMetazoa" id="CapteT228292">
    <property type="protein sequence ID" value="CapteP228292"/>
    <property type="gene ID" value="CapteG228292"/>
</dbReference>